<evidence type="ECO:0008006" key="4">
    <source>
        <dbReference type="Google" id="ProtNLM"/>
    </source>
</evidence>
<feature type="transmembrane region" description="Helical" evidence="1">
    <location>
        <begin position="16"/>
        <end position="36"/>
    </location>
</feature>
<accession>A0A1M5LVN6</accession>
<dbReference type="PANTHER" id="PTHR37305">
    <property type="entry name" value="INTEGRAL MEMBRANE PROTEIN-RELATED"/>
    <property type="match status" value="1"/>
</dbReference>
<keyword evidence="1" id="KW-1133">Transmembrane helix</keyword>
<name>A0A1M5LVN6_9FIRM</name>
<keyword evidence="3" id="KW-1185">Reference proteome</keyword>
<feature type="transmembrane region" description="Helical" evidence="1">
    <location>
        <begin position="157"/>
        <end position="185"/>
    </location>
</feature>
<organism evidence="2 3">
    <name type="scientific">Asaccharospora irregularis DSM 2635</name>
    <dbReference type="NCBI Taxonomy" id="1121321"/>
    <lineage>
        <taxon>Bacteria</taxon>
        <taxon>Bacillati</taxon>
        <taxon>Bacillota</taxon>
        <taxon>Clostridia</taxon>
        <taxon>Peptostreptococcales</taxon>
        <taxon>Peptostreptococcaceae</taxon>
        <taxon>Asaccharospora</taxon>
    </lineage>
</organism>
<keyword evidence="1" id="KW-0472">Membrane</keyword>
<evidence type="ECO:0000256" key="1">
    <source>
        <dbReference type="SAM" id="Phobius"/>
    </source>
</evidence>
<dbReference type="EMBL" id="FQWX01000005">
    <property type="protein sequence ID" value="SHG69164.1"/>
    <property type="molecule type" value="Genomic_DNA"/>
</dbReference>
<dbReference type="RefSeq" id="WP_073124473.1">
    <property type="nucleotide sequence ID" value="NZ_BAABCH010000026.1"/>
</dbReference>
<feature type="transmembrane region" description="Helical" evidence="1">
    <location>
        <begin position="224"/>
        <end position="241"/>
    </location>
</feature>
<sequence>MIKWEVKKILKDKSSIISFILIVLLFLQISFVKPMLETKNEYWDEAKNKYVIDNRDKNTIANEKLNIKKDTIQSVIDSPNSDKSLISISKEKISLDNGNKYENVDFYKVFTERLDFSLSIVIMIIIIVMLVSNLYTDEVVSNVSPIILSSKEKNKALYSKLMIAILLPILVYGIYAGGTCLITYLQYGKPLNGNLQAYRIIDIAVLSKAMTINQYALSKIITNILMLLGISIVSLLISFFSDNSVKSISLSVGFIVIGKILTLFKFLPKTLILLLSIGNYIDVIIGMSKLTGIYNGTIEILSKSVDISNLCISVYGLIVVFSILGCIYSIKKALNK</sequence>
<dbReference type="Proteomes" id="UP000243255">
    <property type="component" value="Unassembled WGS sequence"/>
</dbReference>
<feature type="transmembrane region" description="Helical" evidence="1">
    <location>
        <begin position="116"/>
        <end position="136"/>
    </location>
</feature>
<gene>
    <name evidence="2" type="ORF">SAMN04488530_105105</name>
</gene>
<evidence type="ECO:0000313" key="3">
    <source>
        <dbReference type="Proteomes" id="UP000243255"/>
    </source>
</evidence>
<evidence type="ECO:0000313" key="2">
    <source>
        <dbReference type="EMBL" id="SHG69164.1"/>
    </source>
</evidence>
<dbReference type="STRING" id="1121321.SAMN04488530_105105"/>
<dbReference type="OrthoDB" id="1908801at2"/>
<feature type="transmembrane region" description="Helical" evidence="1">
    <location>
        <begin position="307"/>
        <end position="330"/>
    </location>
</feature>
<keyword evidence="1" id="KW-0812">Transmembrane</keyword>
<proteinExistence type="predicted"/>
<feature type="transmembrane region" description="Helical" evidence="1">
    <location>
        <begin position="247"/>
        <end position="264"/>
    </location>
</feature>
<dbReference type="PANTHER" id="PTHR37305:SF1">
    <property type="entry name" value="MEMBRANE PROTEIN"/>
    <property type="match status" value="1"/>
</dbReference>
<protein>
    <recommendedName>
        <fullName evidence="4">ABC-2 family transporter protein</fullName>
    </recommendedName>
</protein>
<reference evidence="3" key="1">
    <citation type="submission" date="2016-11" db="EMBL/GenBank/DDBJ databases">
        <authorList>
            <person name="Varghese N."/>
            <person name="Submissions S."/>
        </authorList>
    </citation>
    <scope>NUCLEOTIDE SEQUENCE [LARGE SCALE GENOMIC DNA]</scope>
    <source>
        <strain evidence="3">DSM 2635</strain>
    </source>
</reference>
<feature type="transmembrane region" description="Helical" evidence="1">
    <location>
        <begin position="271"/>
        <end position="287"/>
    </location>
</feature>
<dbReference type="AlphaFoldDB" id="A0A1M5LVN6"/>